<dbReference type="EMBL" id="DYXT01000016">
    <property type="protein sequence ID" value="HJE38568.1"/>
    <property type="molecule type" value="Genomic_DNA"/>
</dbReference>
<dbReference type="PANTHER" id="PTHR43586:SF8">
    <property type="entry name" value="CYSTEINE DESULFURASE 1, CHLOROPLASTIC"/>
    <property type="match status" value="1"/>
</dbReference>
<evidence type="ECO:0000256" key="6">
    <source>
        <dbReference type="ARBA" id="ARBA00022679"/>
    </source>
</evidence>
<keyword evidence="7" id="KW-0663">Pyridoxal phosphate</keyword>
<dbReference type="EC" id="2.8.1.7" evidence="4"/>
<keyword evidence="6" id="KW-0808">Transferase</keyword>
<evidence type="ECO:0000256" key="4">
    <source>
        <dbReference type="ARBA" id="ARBA00012239"/>
    </source>
</evidence>
<comment type="function">
    <text evidence="2">Catalyzes the removal of elemental sulfur and selenium atoms from L-cysteine, L-cystine, L-selenocysteine, and L-selenocystine to produce L-alanine.</text>
</comment>
<dbReference type="SUPFAM" id="SSF53383">
    <property type="entry name" value="PLP-dependent transferases"/>
    <property type="match status" value="1"/>
</dbReference>
<dbReference type="Pfam" id="PF00266">
    <property type="entry name" value="Aminotran_5"/>
    <property type="match status" value="1"/>
</dbReference>
<evidence type="ECO:0000256" key="8">
    <source>
        <dbReference type="ARBA" id="ARBA00050776"/>
    </source>
</evidence>
<dbReference type="InterPro" id="IPR015421">
    <property type="entry name" value="PyrdxlP-dep_Trfase_major"/>
</dbReference>
<dbReference type="AlphaFoldDB" id="A0A921E7Q4"/>
<evidence type="ECO:0000259" key="9">
    <source>
        <dbReference type="Pfam" id="PF00266"/>
    </source>
</evidence>
<reference evidence="10" key="1">
    <citation type="journal article" date="2021" name="PeerJ">
        <title>Extensive microbial diversity within the chicken gut microbiome revealed by metagenomics and culture.</title>
        <authorList>
            <person name="Gilroy R."/>
            <person name="Ravi A."/>
            <person name="Getino M."/>
            <person name="Pursley I."/>
            <person name="Horton D.L."/>
            <person name="Alikhan N.F."/>
            <person name="Baker D."/>
            <person name="Gharbi K."/>
            <person name="Hall N."/>
            <person name="Watson M."/>
            <person name="Adriaenssens E.M."/>
            <person name="Foster-Nyarko E."/>
            <person name="Jarju S."/>
            <person name="Secka A."/>
            <person name="Antonio M."/>
            <person name="Oren A."/>
            <person name="Chaudhuri R.R."/>
            <person name="La Ragione R."/>
            <person name="Hildebrand F."/>
            <person name="Pallen M.J."/>
        </authorList>
    </citation>
    <scope>NUCLEOTIDE SEQUENCE</scope>
    <source>
        <strain evidence="10">4100</strain>
    </source>
</reference>
<dbReference type="InterPro" id="IPR010970">
    <property type="entry name" value="Cys_dSase_SufS"/>
</dbReference>
<dbReference type="PANTHER" id="PTHR43586">
    <property type="entry name" value="CYSTEINE DESULFURASE"/>
    <property type="match status" value="1"/>
</dbReference>
<proteinExistence type="inferred from homology"/>
<dbReference type="GO" id="GO:0006534">
    <property type="term" value="P:cysteine metabolic process"/>
    <property type="evidence" value="ECO:0007669"/>
    <property type="project" value="InterPro"/>
</dbReference>
<dbReference type="InterPro" id="IPR016454">
    <property type="entry name" value="Cysteine_dSase"/>
</dbReference>
<dbReference type="InterPro" id="IPR000192">
    <property type="entry name" value="Aminotrans_V_dom"/>
</dbReference>
<comment type="similarity">
    <text evidence="3">Belongs to the class-V pyridoxal-phosphate-dependent aminotransferase family. Csd subfamily.</text>
</comment>
<evidence type="ECO:0000256" key="1">
    <source>
        <dbReference type="ARBA" id="ARBA00001933"/>
    </source>
</evidence>
<evidence type="ECO:0000256" key="7">
    <source>
        <dbReference type="ARBA" id="ARBA00022898"/>
    </source>
</evidence>
<protein>
    <recommendedName>
        <fullName evidence="5">Probable cysteine desulfurase</fullName>
        <ecNumber evidence="4">2.8.1.7</ecNumber>
    </recommendedName>
</protein>
<name>A0A921E7Q4_9BACT</name>
<comment type="cofactor">
    <cofactor evidence="1">
        <name>pyridoxal 5'-phosphate</name>
        <dbReference type="ChEBI" id="CHEBI:597326"/>
    </cofactor>
</comment>
<dbReference type="InterPro" id="IPR015424">
    <property type="entry name" value="PyrdxlP-dep_Trfase"/>
</dbReference>
<evidence type="ECO:0000256" key="5">
    <source>
        <dbReference type="ARBA" id="ARBA00021850"/>
    </source>
</evidence>
<comment type="caution">
    <text evidence="10">The sequence shown here is derived from an EMBL/GenBank/DDBJ whole genome shotgun (WGS) entry which is preliminary data.</text>
</comment>
<dbReference type="PIRSF" id="PIRSF005572">
    <property type="entry name" value="NifS"/>
    <property type="match status" value="1"/>
</dbReference>
<evidence type="ECO:0000313" key="10">
    <source>
        <dbReference type="EMBL" id="HJE38568.1"/>
    </source>
</evidence>
<feature type="domain" description="Aminotransferase class V" evidence="9">
    <location>
        <begin position="24"/>
        <end position="392"/>
    </location>
</feature>
<comment type="catalytic activity">
    <reaction evidence="8">
        <text>(sulfur carrier)-H + L-cysteine = (sulfur carrier)-SH + L-alanine</text>
        <dbReference type="Rhea" id="RHEA:43892"/>
        <dbReference type="Rhea" id="RHEA-COMP:14737"/>
        <dbReference type="Rhea" id="RHEA-COMP:14739"/>
        <dbReference type="ChEBI" id="CHEBI:29917"/>
        <dbReference type="ChEBI" id="CHEBI:35235"/>
        <dbReference type="ChEBI" id="CHEBI:57972"/>
        <dbReference type="ChEBI" id="CHEBI:64428"/>
        <dbReference type="EC" id="2.8.1.7"/>
    </reaction>
</comment>
<accession>A0A921E7Q4</accession>
<reference evidence="10" key="2">
    <citation type="submission" date="2021-09" db="EMBL/GenBank/DDBJ databases">
        <authorList>
            <person name="Gilroy R."/>
        </authorList>
    </citation>
    <scope>NUCLEOTIDE SEQUENCE</scope>
    <source>
        <strain evidence="10">4100</strain>
    </source>
</reference>
<dbReference type="CDD" id="cd06453">
    <property type="entry name" value="SufS_like"/>
    <property type="match status" value="1"/>
</dbReference>
<dbReference type="NCBIfam" id="TIGR01979">
    <property type="entry name" value="sufS"/>
    <property type="match status" value="1"/>
</dbReference>
<dbReference type="InterPro" id="IPR015422">
    <property type="entry name" value="PyrdxlP-dep_Trfase_small"/>
</dbReference>
<evidence type="ECO:0000313" key="11">
    <source>
        <dbReference type="Proteomes" id="UP000711407"/>
    </source>
</evidence>
<sequence>MFDTAAYRKEFPILERKVSGYPLVYLDNTATTQTPRQVVEAIDRMYYHTKANVHRGVHTLSQEATDLQEATRERVRAFINAASTDEIVFTRGTTESINLVASSFGSLMEDGAEIILTVMEHHANIVPWQLLQRTKDVTLVPVGINPDGSLDMTAFAKAFNERTRLVSVCHISNVLGTVNPVKEIIDMAHSHGVPVLIDGAQAVGHMKIDVQALDADFYVFSSHKMYGPAGVGVLYGKEKWLEKMPPYQGGGEMIGHVSFEKTTFAELPFKFEAGTPDFVDISAFHEAMDYLEGIGQERIEAHETDLLKYTTDKMLEIPGMRIFGTAPGKAPIISFLVGDIHHYDMGMLLDKLGVAVRTGHHCAQPLMHVLGIEGCVRASFALYNTREEADTFIAALHRIIPMLS</sequence>
<organism evidence="10 11">
    <name type="scientific">Candidatus Amulumruptor caecigallinarius</name>
    <dbReference type="NCBI Taxonomy" id="2109911"/>
    <lineage>
        <taxon>Bacteria</taxon>
        <taxon>Pseudomonadati</taxon>
        <taxon>Bacteroidota</taxon>
        <taxon>Bacteroidia</taxon>
        <taxon>Bacteroidales</taxon>
        <taxon>Muribaculaceae</taxon>
        <taxon>Candidatus Amulumruptor</taxon>
    </lineage>
</organism>
<dbReference type="Gene3D" id="3.90.1150.10">
    <property type="entry name" value="Aspartate Aminotransferase, domain 1"/>
    <property type="match status" value="1"/>
</dbReference>
<dbReference type="Gene3D" id="3.40.640.10">
    <property type="entry name" value="Type I PLP-dependent aspartate aminotransferase-like (Major domain)"/>
    <property type="match status" value="1"/>
</dbReference>
<dbReference type="Proteomes" id="UP000711407">
    <property type="component" value="Unassembled WGS sequence"/>
</dbReference>
<dbReference type="GO" id="GO:0030170">
    <property type="term" value="F:pyridoxal phosphate binding"/>
    <property type="evidence" value="ECO:0007669"/>
    <property type="project" value="InterPro"/>
</dbReference>
<gene>
    <name evidence="10" type="ORF">K8V47_02225</name>
</gene>
<evidence type="ECO:0000256" key="2">
    <source>
        <dbReference type="ARBA" id="ARBA00002824"/>
    </source>
</evidence>
<dbReference type="GO" id="GO:0031071">
    <property type="term" value="F:cysteine desulfurase activity"/>
    <property type="evidence" value="ECO:0007669"/>
    <property type="project" value="UniProtKB-EC"/>
</dbReference>
<evidence type="ECO:0000256" key="3">
    <source>
        <dbReference type="ARBA" id="ARBA00010447"/>
    </source>
</evidence>